<protein>
    <recommendedName>
        <fullName evidence="4">Sodefrin-like factor</fullName>
    </recommendedName>
</protein>
<name>A0AAV2RFP5_MEGNR</name>
<dbReference type="EMBL" id="CAXKWB010020810">
    <property type="protein sequence ID" value="CAL4122798.1"/>
    <property type="molecule type" value="Genomic_DNA"/>
</dbReference>
<organism evidence="2 3">
    <name type="scientific">Meganyctiphanes norvegica</name>
    <name type="common">Northern krill</name>
    <name type="synonym">Thysanopoda norvegica</name>
    <dbReference type="NCBI Taxonomy" id="48144"/>
    <lineage>
        <taxon>Eukaryota</taxon>
        <taxon>Metazoa</taxon>
        <taxon>Ecdysozoa</taxon>
        <taxon>Arthropoda</taxon>
        <taxon>Crustacea</taxon>
        <taxon>Multicrustacea</taxon>
        <taxon>Malacostraca</taxon>
        <taxon>Eumalacostraca</taxon>
        <taxon>Eucarida</taxon>
        <taxon>Euphausiacea</taxon>
        <taxon>Euphausiidae</taxon>
        <taxon>Meganyctiphanes</taxon>
    </lineage>
</organism>
<evidence type="ECO:0000256" key="1">
    <source>
        <dbReference type="SAM" id="SignalP"/>
    </source>
</evidence>
<keyword evidence="3" id="KW-1185">Reference proteome</keyword>
<dbReference type="Proteomes" id="UP001497623">
    <property type="component" value="Unassembled WGS sequence"/>
</dbReference>
<feature type="non-terminal residue" evidence="2">
    <location>
        <position position="1"/>
    </location>
</feature>
<feature type="signal peptide" evidence="1">
    <location>
        <begin position="1"/>
        <end position="20"/>
    </location>
</feature>
<comment type="caution">
    <text evidence="2">The sequence shown here is derived from an EMBL/GenBank/DDBJ whole genome shotgun (WGS) entry which is preliminary data.</text>
</comment>
<evidence type="ECO:0008006" key="4">
    <source>
        <dbReference type="Google" id="ProtNLM"/>
    </source>
</evidence>
<evidence type="ECO:0000313" key="3">
    <source>
        <dbReference type="Proteomes" id="UP001497623"/>
    </source>
</evidence>
<sequence>IMELLYLAIFTLHILSGSNALRCYSCQNSNVAFDKYDAECGISNYNGETIDCDDCKSCWIGVYDSGTVYRSTGNKEDGECTISDGYTACYCSGDTCNSGLCEYCDPNYTTTTIQTNITTTTLPNPTTTPIPGEGVRCYNCVNCPTVDGSTTIIQRPGHKTCSTGIFLTNSMVVRGSSDKTHPDGECTDEGDAFTCFCTGDLCNDDSFRDQHKMNDVMNP</sequence>
<gene>
    <name evidence="2" type="ORF">MNOR_LOCUS23520</name>
</gene>
<proteinExistence type="predicted"/>
<accession>A0AAV2RFP5</accession>
<evidence type="ECO:0000313" key="2">
    <source>
        <dbReference type="EMBL" id="CAL4122798.1"/>
    </source>
</evidence>
<dbReference type="AlphaFoldDB" id="A0AAV2RFP5"/>
<keyword evidence="1" id="KW-0732">Signal</keyword>
<reference evidence="2 3" key="1">
    <citation type="submission" date="2024-05" db="EMBL/GenBank/DDBJ databases">
        <authorList>
            <person name="Wallberg A."/>
        </authorList>
    </citation>
    <scope>NUCLEOTIDE SEQUENCE [LARGE SCALE GENOMIC DNA]</scope>
</reference>
<feature type="chain" id="PRO_5043562066" description="Sodefrin-like factor" evidence="1">
    <location>
        <begin position="21"/>
        <end position="219"/>
    </location>
</feature>